<dbReference type="AlphaFoldDB" id="A0A5C4WUJ7"/>
<name>A0A5C4WUJ7_9ACTN</name>
<dbReference type="Proteomes" id="UP000312512">
    <property type="component" value="Unassembled WGS sequence"/>
</dbReference>
<gene>
    <name evidence="2" type="ORF">FH608_006280</name>
</gene>
<evidence type="ECO:0000259" key="1">
    <source>
        <dbReference type="Pfam" id="PF19701"/>
    </source>
</evidence>
<dbReference type="OrthoDB" id="4301915at2"/>
<accession>A0A5C4WUJ7</accession>
<keyword evidence="3" id="KW-1185">Reference proteome</keyword>
<protein>
    <recommendedName>
        <fullName evidence="1">DUF6199 domain-containing protein</fullName>
    </recommendedName>
</protein>
<dbReference type="EMBL" id="VDLX02000002">
    <property type="protein sequence ID" value="KAB8196361.1"/>
    <property type="molecule type" value="Genomic_DNA"/>
</dbReference>
<comment type="caution">
    <text evidence="2">The sequence shown here is derived from an EMBL/GenBank/DDBJ whole genome shotgun (WGS) entry which is preliminary data.</text>
</comment>
<evidence type="ECO:0000313" key="3">
    <source>
        <dbReference type="Proteomes" id="UP000312512"/>
    </source>
</evidence>
<dbReference type="RefSeq" id="WP_139629334.1">
    <property type="nucleotide sequence ID" value="NZ_VDLX02000002.1"/>
</dbReference>
<proteinExistence type="predicted"/>
<dbReference type="InterPro" id="IPR045679">
    <property type="entry name" value="DUF6199"/>
</dbReference>
<evidence type="ECO:0000313" key="2">
    <source>
        <dbReference type="EMBL" id="KAB8196361.1"/>
    </source>
</evidence>
<reference evidence="2 3" key="1">
    <citation type="submission" date="2019-10" db="EMBL/GenBank/DDBJ databases">
        <title>Nonomuraea sp. nov., isolated from Phyllanthus amarus.</title>
        <authorList>
            <person name="Klykleung N."/>
            <person name="Tanasupawat S."/>
        </authorList>
    </citation>
    <scope>NUCLEOTIDE SEQUENCE [LARGE SCALE GENOMIC DNA]</scope>
    <source>
        <strain evidence="2 3">PA1-10</strain>
    </source>
</reference>
<feature type="domain" description="DUF6199" evidence="1">
    <location>
        <begin position="6"/>
        <end position="64"/>
    </location>
</feature>
<organism evidence="2 3">
    <name type="scientific">Nonomuraea phyllanthi</name>
    <dbReference type="NCBI Taxonomy" id="2219224"/>
    <lineage>
        <taxon>Bacteria</taxon>
        <taxon>Bacillati</taxon>
        <taxon>Actinomycetota</taxon>
        <taxon>Actinomycetes</taxon>
        <taxon>Streptosporangiales</taxon>
        <taxon>Streptosporangiaceae</taxon>
        <taxon>Nonomuraea</taxon>
    </lineage>
</organism>
<dbReference type="Pfam" id="PF19701">
    <property type="entry name" value="DUF6199"/>
    <property type="match status" value="1"/>
</dbReference>
<sequence length="224" mass="25387">MITLYIIGSIFFFVMSLINPRTLWRVTSAWQYRDPEANEPSDLAYGFGRGVSLVMAIVFLLVALGQCSVEREREARYATEPTPTKTMTEQEIRALRKAEENPEPYHLEEDGVARSLHSDPGKGYESGYIAGYRGDPSSSTITVVYRLSPCTHLHTAWADERYPGEGVSIRMYEATDGKKLSKGCPKKERNRPLLRSKKLPLLQPLGYRDVRVFHGSTLERIADR</sequence>